<dbReference type="RefSeq" id="WP_158981766.1">
    <property type="nucleotide sequence ID" value="NZ_WSFO01000022.1"/>
</dbReference>
<evidence type="ECO:0000313" key="7">
    <source>
        <dbReference type="Proteomes" id="UP000441586"/>
    </source>
</evidence>
<feature type="domain" description="HTH lacI-type" evidence="5">
    <location>
        <begin position="23"/>
        <end position="77"/>
    </location>
</feature>
<gene>
    <name evidence="6" type="ORF">GP644_22840</name>
</gene>
<dbReference type="Proteomes" id="UP000441586">
    <property type="component" value="Unassembled WGS sequence"/>
</dbReference>
<dbReference type="InterPro" id="IPR010982">
    <property type="entry name" value="Lambda_DNA-bd_dom_sf"/>
</dbReference>
<protein>
    <submittedName>
        <fullName evidence="6">Substrate-binding domain-containing protein</fullName>
    </submittedName>
</protein>
<comment type="caution">
    <text evidence="6">The sequence shown here is derived from an EMBL/GenBank/DDBJ whole genome shotgun (WGS) entry which is preliminary data.</text>
</comment>
<dbReference type="PROSITE" id="PS50932">
    <property type="entry name" value="HTH_LACI_2"/>
    <property type="match status" value="1"/>
</dbReference>
<dbReference type="GO" id="GO:0000976">
    <property type="term" value="F:transcription cis-regulatory region binding"/>
    <property type="evidence" value="ECO:0007669"/>
    <property type="project" value="TreeGrafter"/>
</dbReference>
<evidence type="ECO:0000313" key="6">
    <source>
        <dbReference type="EMBL" id="KAE9625109.1"/>
    </source>
</evidence>
<dbReference type="SUPFAM" id="SSF53822">
    <property type="entry name" value="Periplasmic binding protein-like I"/>
    <property type="match status" value="1"/>
</dbReference>
<feature type="region of interest" description="Disordered" evidence="4">
    <location>
        <begin position="351"/>
        <end position="376"/>
    </location>
</feature>
<evidence type="ECO:0000256" key="3">
    <source>
        <dbReference type="ARBA" id="ARBA00023163"/>
    </source>
</evidence>
<keyword evidence="2" id="KW-0238">DNA-binding</keyword>
<dbReference type="EMBL" id="WSFO01000022">
    <property type="protein sequence ID" value="KAE9625109.1"/>
    <property type="molecule type" value="Genomic_DNA"/>
</dbReference>
<dbReference type="PANTHER" id="PTHR30146">
    <property type="entry name" value="LACI-RELATED TRANSCRIPTIONAL REPRESSOR"/>
    <property type="match status" value="1"/>
</dbReference>
<keyword evidence="1" id="KW-0805">Transcription regulation</keyword>
<dbReference type="InterPro" id="IPR046335">
    <property type="entry name" value="LacI/GalR-like_sensor"/>
</dbReference>
<dbReference type="Pfam" id="PF00356">
    <property type="entry name" value="LacI"/>
    <property type="match status" value="1"/>
</dbReference>
<reference evidence="6 7" key="1">
    <citation type="submission" date="2019-12" db="EMBL/GenBank/DDBJ databases">
        <authorList>
            <person name="Zhang Y.-J."/>
        </authorList>
    </citation>
    <scope>NUCLEOTIDE SEQUENCE [LARGE SCALE GENOMIC DNA]</scope>
    <source>
        <strain evidence="6 7">H18S-6</strain>
    </source>
</reference>
<evidence type="ECO:0000256" key="4">
    <source>
        <dbReference type="SAM" id="MobiDB-lite"/>
    </source>
</evidence>
<dbReference type="Gene3D" id="3.40.50.2300">
    <property type="match status" value="2"/>
</dbReference>
<evidence type="ECO:0000259" key="5">
    <source>
        <dbReference type="PROSITE" id="PS50932"/>
    </source>
</evidence>
<dbReference type="Pfam" id="PF13377">
    <property type="entry name" value="Peripla_BP_3"/>
    <property type="match status" value="1"/>
</dbReference>
<accession>A0A6A4R9T0</accession>
<dbReference type="SUPFAM" id="SSF47413">
    <property type="entry name" value="lambda repressor-like DNA-binding domains"/>
    <property type="match status" value="1"/>
</dbReference>
<dbReference type="GO" id="GO:0003700">
    <property type="term" value="F:DNA-binding transcription factor activity"/>
    <property type="evidence" value="ECO:0007669"/>
    <property type="project" value="TreeGrafter"/>
</dbReference>
<dbReference type="InterPro" id="IPR000843">
    <property type="entry name" value="HTH_LacI"/>
</dbReference>
<dbReference type="PANTHER" id="PTHR30146:SF109">
    <property type="entry name" value="HTH-TYPE TRANSCRIPTIONAL REGULATOR GALS"/>
    <property type="match status" value="1"/>
</dbReference>
<name>A0A6A4R9T0_9RHOB</name>
<evidence type="ECO:0000256" key="2">
    <source>
        <dbReference type="ARBA" id="ARBA00023125"/>
    </source>
</evidence>
<keyword evidence="3" id="KW-0804">Transcription</keyword>
<sequence>MNTNRITLVKGQVSSSPKIGGRVTINDLASHLCMSKSTVSRALNGYSDISESTRKRVERTAQKLGYRPLSHAQAIRTGRVRAIALVLQNDEPDKHNPFLQEFLAGACEAASDFGWTVTISTAKSDQDMDTVLTRLIEERKADGFILPRTKVTDPRVRLLRRLGVPYIMFGRTDHGQKKIEKDASWFDISGETAMQNAVVRLVSLGHQRIGYVGSDPEFNYSHLRREGFTQGLHATKLQPDPDLLREGARTRDEGTTETRVLLQLDQPPTAIVYATDMAALGAYKAITELGLTVGKDVSVIGYDGVPESQYVRPALTTYDVDTRMAGERLASLLVRQIRGEPADQLRELQEAQLVERDSDGPPALSSTELAEKIQKQ</sequence>
<dbReference type="AlphaFoldDB" id="A0A6A4R9T0"/>
<dbReference type="InterPro" id="IPR028082">
    <property type="entry name" value="Peripla_BP_I"/>
</dbReference>
<dbReference type="Gene3D" id="1.10.260.40">
    <property type="entry name" value="lambda repressor-like DNA-binding domains"/>
    <property type="match status" value="1"/>
</dbReference>
<evidence type="ECO:0000256" key="1">
    <source>
        <dbReference type="ARBA" id="ARBA00023015"/>
    </source>
</evidence>
<dbReference type="CDD" id="cd20010">
    <property type="entry name" value="PBP1_AglR-like"/>
    <property type="match status" value="1"/>
</dbReference>
<dbReference type="SMART" id="SM00354">
    <property type="entry name" value="HTH_LACI"/>
    <property type="match status" value="1"/>
</dbReference>
<organism evidence="6 7">
    <name type="scientific">Parasedimentitalea maritima</name>
    <dbReference type="NCBI Taxonomy" id="2578117"/>
    <lineage>
        <taxon>Bacteria</taxon>
        <taxon>Pseudomonadati</taxon>
        <taxon>Pseudomonadota</taxon>
        <taxon>Alphaproteobacteria</taxon>
        <taxon>Rhodobacterales</taxon>
        <taxon>Paracoccaceae</taxon>
        <taxon>Parasedimentitalea</taxon>
    </lineage>
</organism>
<dbReference type="CDD" id="cd01392">
    <property type="entry name" value="HTH_LacI"/>
    <property type="match status" value="1"/>
</dbReference>
<proteinExistence type="predicted"/>